<proteinExistence type="predicted"/>
<dbReference type="SUPFAM" id="SSF53955">
    <property type="entry name" value="Lysozyme-like"/>
    <property type="match status" value="1"/>
</dbReference>
<dbReference type="Pfam" id="PF01464">
    <property type="entry name" value="SLT"/>
    <property type="match status" value="1"/>
</dbReference>
<dbReference type="EMBL" id="LN899821">
    <property type="protein sequence ID" value="CUV19614.1"/>
    <property type="molecule type" value="Genomic_DNA"/>
</dbReference>
<dbReference type="InterPro" id="IPR023346">
    <property type="entry name" value="Lysozyme-like_dom_sf"/>
</dbReference>
<feature type="signal peptide" evidence="1">
    <location>
        <begin position="1"/>
        <end position="33"/>
    </location>
</feature>
<gene>
    <name evidence="3" type="ORF">PSS4_v1_1070047</name>
</gene>
<dbReference type="CDD" id="cd13400">
    <property type="entry name" value="LT_IagB-like"/>
    <property type="match status" value="1"/>
</dbReference>
<evidence type="ECO:0000313" key="3">
    <source>
        <dbReference type="EMBL" id="CUV19614.1"/>
    </source>
</evidence>
<protein>
    <submittedName>
        <fullName evidence="3">Lytic transglycosylase catalytic</fullName>
    </submittedName>
</protein>
<evidence type="ECO:0000259" key="2">
    <source>
        <dbReference type="Pfam" id="PF01464"/>
    </source>
</evidence>
<evidence type="ECO:0000256" key="1">
    <source>
        <dbReference type="SAM" id="SignalP"/>
    </source>
</evidence>
<dbReference type="Gene3D" id="1.10.530.10">
    <property type="match status" value="1"/>
</dbReference>
<keyword evidence="1" id="KW-0732">Signal</keyword>
<sequence>MRSPQLRVPGKGWANSLFVLFFFLLALSTAARADCLDDAAIYYRLDPNLVRAIAWHESGMRPLAINRNSNGSVDVGLMQINSTWFPTLARAGIAPEHLWNACVNAYVGAWILSSNIARIGPNWKAVGAYNATSPEKQLRYANQIYARWQALQRAGASH</sequence>
<accession>A0A0S4UBX3</accession>
<feature type="domain" description="Transglycosylase SLT" evidence="2">
    <location>
        <begin position="36"/>
        <end position="132"/>
    </location>
</feature>
<feature type="chain" id="PRO_5006628576" evidence="1">
    <location>
        <begin position="34"/>
        <end position="158"/>
    </location>
</feature>
<dbReference type="AlphaFoldDB" id="A0A0S4UBX3"/>
<name>A0A0S4UBX3_RALSL</name>
<organism evidence="3">
    <name type="scientific">Ralstonia solanacearum</name>
    <name type="common">Pseudomonas solanacearum</name>
    <dbReference type="NCBI Taxonomy" id="305"/>
    <lineage>
        <taxon>Bacteria</taxon>
        <taxon>Pseudomonadati</taxon>
        <taxon>Pseudomonadota</taxon>
        <taxon>Betaproteobacteria</taxon>
        <taxon>Burkholderiales</taxon>
        <taxon>Burkholderiaceae</taxon>
        <taxon>Ralstonia</taxon>
        <taxon>Ralstonia solanacearum species complex</taxon>
    </lineage>
</organism>
<dbReference type="InterPro" id="IPR008258">
    <property type="entry name" value="Transglycosylase_SLT_dom_1"/>
</dbReference>
<reference evidence="3" key="1">
    <citation type="submission" date="2015-10" db="EMBL/GenBank/DDBJ databases">
        <authorList>
            <person name="Gilbert D.G."/>
        </authorList>
    </citation>
    <scope>NUCLEOTIDE SEQUENCE</scope>
    <source>
        <strain evidence="3">Phyl III-seqv23</strain>
    </source>
</reference>